<evidence type="ECO:0000313" key="3">
    <source>
        <dbReference type="Proteomes" id="UP000762676"/>
    </source>
</evidence>
<accession>A0AAV4JRU0</accession>
<comment type="caution">
    <text evidence="2">The sequence shown here is derived from an EMBL/GenBank/DDBJ whole genome shotgun (WGS) entry which is preliminary data.</text>
</comment>
<gene>
    <name evidence="2" type="ORF">ElyMa_003385900</name>
</gene>
<evidence type="ECO:0000313" key="2">
    <source>
        <dbReference type="EMBL" id="GFS23286.1"/>
    </source>
</evidence>
<dbReference type="EMBL" id="BMAT01006968">
    <property type="protein sequence ID" value="GFS23286.1"/>
    <property type="molecule type" value="Genomic_DNA"/>
</dbReference>
<dbReference type="AlphaFoldDB" id="A0AAV4JRU0"/>
<feature type="region of interest" description="Disordered" evidence="1">
    <location>
        <begin position="77"/>
        <end position="96"/>
    </location>
</feature>
<evidence type="ECO:0000256" key="1">
    <source>
        <dbReference type="SAM" id="MobiDB-lite"/>
    </source>
</evidence>
<proteinExistence type="predicted"/>
<dbReference type="Proteomes" id="UP000762676">
    <property type="component" value="Unassembled WGS sequence"/>
</dbReference>
<keyword evidence="3" id="KW-1185">Reference proteome</keyword>
<reference evidence="2 3" key="1">
    <citation type="journal article" date="2021" name="Elife">
        <title>Chloroplast acquisition without the gene transfer in kleptoplastic sea slugs, Plakobranchus ocellatus.</title>
        <authorList>
            <person name="Maeda T."/>
            <person name="Takahashi S."/>
            <person name="Yoshida T."/>
            <person name="Shimamura S."/>
            <person name="Takaki Y."/>
            <person name="Nagai Y."/>
            <person name="Toyoda A."/>
            <person name="Suzuki Y."/>
            <person name="Arimoto A."/>
            <person name="Ishii H."/>
            <person name="Satoh N."/>
            <person name="Nishiyama T."/>
            <person name="Hasebe M."/>
            <person name="Maruyama T."/>
            <person name="Minagawa J."/>
            <person name="Obokata J."/>
            <person name="Shigenobu S."/>
        </authorList>
    </citation>
    <scope>NUCLEOTIDE SEQUENCE [LARGE SCALE GENOMIC DNA]</scope>
</reference>
<name>A0AAV4JRU0_9GAST</name>
<organism evidence="2 3">
    <name type="scientific">Elysia marginata</name>
    <dbReference type="NCBI Taxonomy" id="1093978"/>
    <lineage>
        <taxon>Eukaryota</taxon>
        <taxon>Metazoa</taxon>
        <taxon>Spiralia</taxon>
        <taxon>Lophotrochozoa</taxon>
        <taxon>Mollusca</taxon>
        <taxon>Gastropoda</taxon>
        <taxon>Heterobranchia</taxon>
        <taxon>Euthyneura</taxon>
        <taxon>Panpulmonata</taxon>
        <taxon>Sacoglossa</taxon>
        <taxon>Placobranchoidea</taxon>
        <taxon>Plakobranchidae</taxon>
        <taxon>Elysia</taxon>
    </lineage>
</organism>
<sequence length="96" mass="10887">MRKCTKARKLFEAFYDATAAGIHGYHREVIGTNGAAVIRERLSDGLTLWMRARRLVELLLMIERNGGICSLTPPDMAFDENDDDSPMLRSKVTSWK</sequence>
<protein>
    <submittedName>
        <fullName evidence="2">Uncharacterized protein</fullName>
    </submittedName>
</protein>